<name>D8LFD8_ECTSI</name>
<dbReference type="InParanoid" id="D8LFD8"/>
<feature type="compositionally biased region" description="Basic and acidic residues" evidence="1">
    <location>
        <begin position="337"/>
        <end position="350"/>
    </location>
</feature>
<dbReference type="eggNOG" id="ENOG502SZ7F">
    <property type="taxonomic scope" value="Eukaryota"/>
</dbReference>
<protein>
    <submittedName>
        <fullName evidence="2">Uncharacterized protein</fullName>
    </submittedName>
</protein>
<evidence type="ECO:0000313" key="2">
    <source>
        <dbReference type="EMBL" id="CBN75598.1"/>
    </source>
</evidence>
<reference evidence="2 3" key="1">
    <citation type="journal article" date="2010" name="Nature">
        <title>The Ectocarpus genome and the independent evolution of multicellularity in brown algae.</title>
        <authorList>
            <person name="Cock J.M."/>
            <person name="Sterck L."/>
            <person name="Rouze P."/>
            <person name="Scornet D."/>
            <person name="Allen A.E."/>
            <person name="Amoutzias G."/>
            <person name="Anthouard V."/>
            <person name="Artiguenave F."/>
            <person name="Aury J.M."/>
            <person name="Badger J.H."/>
            <person name="Beszteri B."/>
            <person name="Billiau K."/>
            <person name="Bonnet E."/>
            <person name="Bothwell J.H."/>
            <person name="Bowler C."/>
            <person name="Boyen C."/>
            <person name="Brownlee C."/>
            <person name="Carrano C.J."/>
            <person name="Charrier B."/>
            <person name="Cho G.Y."/>
            <person name="Coelho S.M."/>
            <person name="Collen J."/>
            <person name="Corre E."/>
            <person name="Da Silva C."/>
            <person name="Delage L."/>
            <person name="Delaroque N."/>
            <person name="Dittami S.M."/>
            <person name="Doulbeau S."/>
            <person name="Elias M."/>
            <person name="Farnham G."/>
            <person name="Gachon C.M."/>
            <person name="Gschloessl B."/>
            <person name="Heesch S."/>
            <person name="Jabbari K."/>
            <person name="Jubin C."/>
            <person name="Kawai H."/>
            <person name="Kimura K."/>
            <person name="Kloareg B."/>
            <person name="Kupper F.C."/>
            <person name="Lang D."/>
            <person name="Le Bail A."/>
            <person name="Leblanc C."/>
            <person name="Lerouge P."/>
            <person name="Lohr M."/>
            <person name="Lopez P.J."/>
            <person name="Martens C."/>
            <person name="Maumus F."/>
            <person name="Michel G."/>
            <person name="Miranda-Saavedra D."/>
            <person name="Morales J."/>
            <person name="Moreau H."/>
            <person name="Motomura T."/>
            <person name="Nagasato C."/>
            <person name="Napoli C.A."/>
            <person name="Nelson D.R."/>
            <person name="Nyvall-Collen P."/>
            <person name="Peters A.F."/>
            <person name="Pommier C."/>
            <person name="Potin P."/>
            <person name="Poulain J."/>
            <person name="Quesneville H."/>
            <person name="Read B."/>
            <person name="Rensing S.A."/>
            <person name="Ritter A."/>
            <person name="Rousvoal S."/>
            <person name="Samanta M."/>
            <person name="Samson G."/>
            <person name="Schroeder D.C."/>
            <person name="Segurens B."/>
            <person name="Strittmatter M."/>
            <person name="Tonon T."/>
            <person name="Tregear J.W."/>
            <person name="Valentin K."/>
            <person name="von Dassow P."/>
            <person name="Yamagishi T."/>
            <person name="Van de Peer Y."/>
            <person name="Wincker P."/>
        </authorList>
    </citation>
    <scope>NUCLEOTIDE SEQUENCE [LARGE SCALE GENOMIC DNA]</scope>
    <source>
        <strain evidence="3">Ec32 / CCAP1310/4</strain>
    </source>
</reference>
<feature type="region of interest" description="Disordered" evidence="1">
    <location>
        <begin position="145"/>
        <end position="399"/>
    </location>
</feature>
<feature type="compositionally biased region" description="Low complexity" evidence="1">
    <location>
        <begin position="145"/>
        <end position="155"/>
    </location>
</feature>
<organism evidence="2 3">
    <name type="scientific">Ectocarpus siliculosus</name>
    <name type="common">Brown alga</name>
    <name type="synonym">Conferva siliculosa</name>
    <dbReference type="NCBI Taxonomy" id="2880"/>
    <lineage>
        <taxon>Eukaryota</taxon>
        <taxon>Sar</taxon>
        <taxon>Stramenopiles</taxon>
        <taxon>Ochrophyta</taxon>
        <taxon>PX clade</taxon>
        <taxon>Phaeophyceae</taxon>
        <taxon>Ectocarpales</taxon>
        <taxon>Ectocarpaceae</taxon>
        <taxon>Ectocarpus</taxon>
    </lineage>
</organism>
<keyword evidence="3" id="KW-1185">Reference proteome</keyword>
<dbReference type="EMBL" id="FN648054">
    <property type="protein sequence ID" value="CBN75598.1"/>
    <property type="molecule type" value="Genomic_DNA"/>
</dbReference>
<feature type="compositionally biased region" description="Acidic residues" evidence="1">
    <location>
        <begin position="501"/>
        <end position="510"/>
    </location>
</feature>
<dbReference type="EMBL" id="FN649743">
    <property type="protein sequence ID" value="CBN75598.1"/>
    <property type="molecule type" value="Genomic_DNA"/>
</dbReference>
<dbReference type="Proteomes" id="UP000002630">
    <property type="component" value="Linkage Group LG18"/>
</dbReference>
<feature type="region of interest" description="Disordered" evidence="1">
    <location>
        <begin position="487"/>
        <end position="546"/>
    </location>
</feature>
<proteinExistence type="predicted"/>
<feature type="compositionally biased region" description="Acidic residues" evidence="1">
    <location>
        <begin position="359"/>
        <end position="375"/>
    </location>
</feature>
<feature type="region of interest" description="Disordered" evidence="1">
    <location>
        <begin position="52"/>
        <end position="84"/>
    </location>
</feature>
<feature type="compositionally biased region" description="Acidic residues" evidence="1">
    <location>
        <begin position="263"/>
        <end position="276"/>
    </location>
</feature>
<gene>
    <name evidence="2" type="ORF">Esi_0148_0039</name>
</gene>
<feature type="compositionally biased region" description="Acidic residues" evidence="1">
    <location>
        <begin position="200"/>
        <end position="213"/>
    </location>
</feature>
<feature type="compositionally biased region" description="Acidic residues" evidence="1">
    <location>
        <begin position="445"/>
        <end position="474"/>
    </location>
</feature>
<feature type="region of interest" description="Disordered" evidence="1">
    <location>
        <begin position="429"/>
        <end position="474"/>
    </location>
</feature>
<sequence>MAGASSLQDDILALVKKHSDTCLPEDLLARVSEDARLLAAKMKIRSLHEEDPFGLFSDGRDEEGAENGGGGEGARKVPSTDELPDNVLRMLEGMKINRLDKSSIKGEKVPDSSNLVPRSQVAALNGFTTIDAEVEFSRTGTDSTATAAASAGTDGPALTSAAATRGKPTLSEGTVAAAARAAAAAGGKATTGEEDKGTSSDEDDDDDHDDDAESPVFLTFRFRREPLRSGPAEPSRGEGGRAVGGGDARDHDHQEAGEVIDLALDDDEDDDEEEEPSAVISTTPKGDNEGGSLFEKKGSATAVPAKIAAGKDVSCDGGGGGGGDSHGKEGRKRAGSRGRESEEGRGGNDKGRKRPKGGEEEEVGEEEDEGADDEEGGKQGVNGDAKQCEEDDEGLDYEPRTLVSYSISGGIGYDAPATLLQALVYARGDGPACVMPPPKPKKGDDDVDDNDNDDEEEGEEEGGSACNDQEDVFDCDVNGPALAALGRALGLHTEDPPTSDSDSDSASDDGGDVRMKDSGARPSASAKGPEKEPDTADGEPGKGIGSMTQSDLVWWLLLFPFFEKEFDVVEVVASSVFGEDDLDDSDDGGGEASDPEA</sequence>
<feature type="compositionally biased region" description="Low complexity" evidence="1">
    <location>
        <begin position="173"/>
        <end position="190"/>
    </location>
</feature>
<feature type="compositionally biased region" description="Basic and acidic residues" evidence="1">
    <location>
        <begin position="247"/>
        <end position="256"/>
    </location>
</feature>
<feature type="compositionally biased region" description="Acidic residues" evidence="1">
    <location>
        <begin position="578"/>
        <end position="597"/>
    </location>
</feature>
<dbReference type="AlphaFoldDB" id="D8LFD8"/>
<evidence type="ECO:0000256" key="1">
    <source>
        <dbReference type="SAM" id="MobiDB-lite"/>
    </source>
</evidence>
<accession>D8LFD8</accession>
<dbReference type="OrthoDB" id="10444119at2759"/>
<evidence type="ECO:0000313" key="3">
    <source>
        <dbReference type="Proteomes" id="UP000002630"/>
    </source>
</evidence>
<feature type="region of interest" description="Disordered" evidence="1">
    <location>
        <begin position="576"/>
        <end position="597"/>
    </location>
</feature>